<dbReference type="AlphaFoldDB" id="A0AAE0JWE2"/>
<comment type="caution">
    <text evidence="1">The sequence shown here is derived from an EMBL/GenBank/DDBJ whole genome shotgun (WGS) entry which is preliminary data.</text>
</comment>
<proteinExistence type="predicted"/>
<dbReference type="Proteomes" id="UP001287356">
    <property type="component" value="Unassembled WGS sequence"/>
</dbReference>
<name>A0AAE0JWE2_9PEZI</name>
<gene>
    <name evidence="1" type="ORF">B0T24DRAFT_670602</name>
</gene>
<accession>A0AAE0JWE2</accession>
<protein>
    <submittedName>
        <fullName evidence="1">Uncharacterized protein</fullName>
    </submittedName>
</protein>
<evidence type="ECO:0000313" key="1">
    <source>
        <dbReference type="EMBL" id="KAK3365207.1"/>
    </source>
</evidence>
<keyword evidence="2" id="KW-1185">Reference proteome</keyword>
<organism evidence="1 2">
    <name type="scientific">Lasiosphaeria ovina</name>
    <dbReference type="NCBI Taxonomy" id="92902"/>
    <lineage>
        <taxon>Eukaryota</taxon>
        <taxon>Fungi</taxon>
        <taxon>Dikarya</taxon>
        <taxon>Ascomycota</taxon>
        <taxon>Pezizomycotina</taxon>
        <taxon>Sordariomycetes</taxon>
        <taxon>Sordariomycetidae</taxon>
        <taxon>Sordariales</taxon>
        <taxon>Lasiosphaeriaceae</taxon>
        <taxon>Lasiosphaeria</taxon>
    </lineage>
</organism>
<evidence type="ECO:0000313" key="2">
    <source>
        <dbReference type="Proteomes" id="UP001287356"/>
    </source>
</evidence>
<reference evidence="1" key="2">
    <citation type="submission" date="2023-06" db="EMBL/GenBank/DDBJ databases">
        <authorList>
            <consortium name="Lawrence Berkeley National Laboratory"/>
            <person name="Haridas S."/>
            <person name="Hensen N."/>
            <person name="Bonometti L."/>
            <person name="Westerberg I."/>
            <person name="Brannstrom I.O."/>
            <person name="Guillou S."/>
            <person name="Cros-Aarteil S."/>
            <person name="Calhoun S."/>
            <person name="Kuo A."/>
            <person name="Mondo S."/>
            <person name="Pangilinan J."/>
            <person name="Riley R."/>
            <person name="Labutti K."/>
            <person name="Andreopoulos B."/>
            <person name="Lipzen A."/>
            <person name="Chen C."/>
            <person name="Yanf M."/>
            <person name="Daum C."/>
            <person name="Ng V."/>
            <person name="Clum A."/>
            <person name="Steindorff A."/>
            <person name="Ohm R."/>
            <person name="Martin F."/>
            <person name="Silar P."/>
            <person name="Natvig D."/>
            <person name="Lalanne C."/>
            <person name="Gautier V."/>
            <person name="Ament-Velasquez S.L."/>
            <person name="Kruys A."/>
            <person name="Hutchinson M.I."/>
            <person name="Powell A.J."/>
            <person name="Barry K."/>
            <person name="Miller A.N."/>
            <person name="Grigoriev I.V."/>
            <person name="Debuchy R."/>
            <person name="Gladieux P."/>
            <person name="Thoren M.H."/>
            <person name="Johannesson H."/>
        </authorList>
    </citation>
    <scope>NUCLEOTIDE SEQUENCE</scope>
    <source>
        <strain evidence="1">CBS 958.72</strain>
    </source>
</reference>
<reference evidence="1" key="1">
    <citation type="journal article" date="2023" name="Mol. Phylogenet. Evol.">
        <title>Genome-scale phylogeny and comparative genomics of the fungal order Sordariales.</title>
        <authorList>
            <person name="Hensen N."/>
            <person name="Bonometti L."/>
            <person name="Westerberg I."/>
            <person name="Brannstrom I.O."/>
            <person name="Guillou S."/>
            <person name="Cros-Aarteil S."/>
            <person name="Calhoun S."/>
            <person name="Haridas S."/>
            <person name="Kuo A."/>
            <person name="Mondo S."/>
            <person name="Pangilinan J."/>
            <person name="Riley R."/>
            <person name="LaButti K."/>
            <person name="Andreopoulos B."/>
            <person name="Lipzen A."/>
            <person name="Chen C."/>
            <person name="Yan M."/>
            <person name="Daum C."/>
            <person name="Ng V."/>
            <person name="Clum A."/>
            <person name="Steindorff A."/>
            <person name="Ohm R.A."/>
            <person name="Martin F."/>
            <person name="Silar P."/>
            <person name="Natvig D.O."/>
            <person name="Lalanne C."/>
            <person name="Gautier V."/>
            <person name="Ament-Velasquez S.L."/>
            <person name="Kruys A."/>
            <person name="Hutchinson M.I."/>
            <person name="Powell A.J."/>
            <person name="Barry K."/>
            <person name="Miller A.N."/>
            <person name="Grigoriev I.V."/>
            <person name="Debuchy R."/>
            <person name="Gladieux P."/>
            <person name="Hiltunen Thoren M."/>
            <person name="Johannesson H."/>
        </authorList>
    </citation>
    <scope>NUCLEOTIDE SEQUENCE</scope>
    <source>
        <strain evidence="1">CBS 958.72</strain>
    </source>
</reference>
<sequence length="399" mass="44967">MLCLRFAGVLQIVGQPRAPIKDSSFLHASLHSLPYTAVEVSRHGPADLVRHHPRPYNRSCWTLLQTRMQAIVNSSGRASAEPPRSSLEFSAQIRPVYNDSVEGLYCSTVENYARATGGCLDIILQSQPWDKFVGCVGQPETPHYEFSPSKLELTIKGYPLGSLEVVALEIDHLLELGRPYSGEDKTKLCRPSPNTTPPFRGRQWLEFRRGAEVAMLLEPLLRRIPSHDSLWKRFLDAWLCAVAWRLRFPKTRPWLPNEPCDWTVEDWPQVAEERRFAEVEELATAVDYIVASKTLGLLQDGRLVLAPDFTEEGGLVYILAGCSNAAALRRREDGSIMFLGDCYVLGLEELTGEGAEISKHYQKRLTAMNKDKMNALYSYVDKRVRFSANIDTNQVSMLG</sequence>
<dbReference type="EMBL" id="JAULSN010000009">
    <property type="protein sequence ID" value="KAK3365207.1"/>
    <property type="molecule type" value="Genomic_DNA"/>
</dbReference>